<keyword evidence="4" id="KW-1185">Reference proteome</keyword>
<reference evidence="3 4" key="1">
    <citation type="journal article" date="2011" name="Stand. Genomic Sci.">
        <title>Non-contiguous finished genome sequence and contextual data of the filamentous soil bacterium Ktedonobacter racemifer type strain (SOSP1-21).</title>
        <authorList>
            <person name="Chang Y.J."/>
            <person name="Land M."/>
            <person name="Hauser L."/>
            <person name="Chertkov O."/>
            <person name="Del Rio T.G."/>
            <person name="Nolan M."/>
            <person name="Copeland A."/>
            <person name="Tice H."/>
            <person name="Cheng J.F."/>
            <person name="Lucas S."/>
            <person name="Han C."/>
            <person name="Goodwin L."/>
            <person name="Pitluck S."/>
            <person name="Ivanova N."/>
            <person name="Ovchinikova G."/>
            <person name="Pati A."/>
            <person name="Chen A."/>
            <person name="Palaniappan K."/>
            <person name="Mavromatis K."/>
            <person name="Liolios K."/>
            <person name="Brettin T."/>
            <person name="Fiebig A."/>
            <person name="Rohde M."/>
            <person name="Abt B."/>
            <person name="Goker M."/>
            <person name="Detter J.C."/>
            <person name="Woyke T."/>
            <person name="Bristow J."/>
            <person name="Eisen J.A."/>
            <person name="Markowitz V."/>
            <person name="Hugenholtz P."/>
            <person name="Kyrpides N.C."/>
            <person name="Klenk H.P."/>
            <person name="Lapidus A."/>
        </authorList>
    </citation>
    <scope>NUCLEOTIDE SEQUENCE [LARGE SCALE GENOMIC DNA]</scope>
    <source>
        <strain evidence="4">DSM 44963</strain>
    </source>
</reference>
<dbReference type="Proteomes" id="UP000004508">
    <property type="component" value="Unassembled WGS sequence"/>
</dbReference>
<sequence length="200" mass="21503">MKRSLSSLCLLAVCALFSLLALGGCGSASDQTSATTTSSNTTPQTVHLDMSWSKNYHTLKDLKQDAGVAVHGTITRIINQEVDSAGIPYTNFEFTVSHIAHDPAKSLTKNAVVGGATRITIHQTGGVVNNTHYEASDDPLFQVGEQYILFLKEYKPGFYYVIGGPTGRFKVQNGAVRPTSNDGVPFSGSQDDFDKNLQNA</sequence>
<feature type="signal peptide" evidence="2">
    <location>
        <begin position="1"/>
        <end position="23"/>
    </location>
</feature>
<keyword evidence="2" id="KW-0732">Signal</keyword>
<feature type="chain" id="PRO_5003088274" evidence="2">
    <location>
        <begin position="24"/>
        <end position="200"/>
    </location>
</feature>
<dbReference type="OrthoDB" id="160486at2"/>
<evidence type="ECO:0000256" key="1">
    <source>
        <dbReference type="SAM" id="MobiDB-lite"/>
    </source>
</evidence>
<organism evidence="3 4">
    <name type="scientific">Ktedonobacter racemifer DSM 44963</name>
    <dbReference type="NCBI Taxonomy" id="485913"/>
    <lineage>
        <taxon>Bacteria</taxon>
        <taxon>Bacillati</taxon>
        <taxon>Chloroflexota</taxon>
        <taxon>Ktedonobacteria</taxon>
        <taxon>Ktedonobacterales</taxon>
        <taxon>Ktedonobacteraceae</taxon>
        <taxon>Ktedonobacter</taxon>
    </lineage>
</organism>
<dbReference type="EMBL" id="ADVG01000002">
    <property type="protein sequence ID" value="EFH86077.1"/>
    <property type="molecule type" value="Genomic_DNA"/>
</dbReference>
<dbReference type="PROSITE" id="PS51257">
    <property type="entry name" value="PROKAR_LIPOPROTEIN"/>
    <property type="match status" value="1"/>
</dbReference>
<dbReference type="InParanoid" id="D6TS04"/>
<accession>D6TS04</accession>
<dbReference type="RefSeq" id="WP_007910075.1">
    <property type="nucleotide sequence ID" value="NZ_ADVG01000002.1"/>
</dbReference>
<dbReference type="eggNOG" id="ENOG5033ZK8">
    <property type="taxonomic scope" value="Bacteria"/>
</dbReference>
<evidence type="ECO:0000256" key="2">
    <source>
        <dbReference type="SAM" id="SignalP"/>
    </source>
</evidence>
<gene>
    <name evidence="3" type="ORF">Krac_7346</name>
</gene>
<protein>
    <submittedName>
        <fullName evidence="3">Uncharacterized protein</fullName>
    </submittedName>
</protein>
<comment type="caution">
    <text evidence="3">The sequence shown here is derived from an EMBL/GenBank/DDBJ whole genome shotgun (WGS) entry which is preliminary data.</text>
</comment>
<dbReference type="AlphaFoldDB" id="D6TS04"/>
<feature type="region of interest" description="Disordered" evidence="1">
    <location>
        <begin position="180"/>
        <end position="200"/>
    </location>
</feature>
<evidence type="ECO:0000313" key="3">
    <source>
        <dbReference type="EMBL" id="EFH86077.1"/>
    </source>
</evidence>
<proteinExistence type="predicted"/>
<evidence type="ECO:0000313" key="4">
    <source>
        <dbReference type="Proteomes" id="UP000004508"/>
    </source>
</evidence>
<name>D6TS04_KTERA</name>